<dbReference type="Proteomes" id="UP000287166">
    <property type="component" value="Unassembled WGS sequence"/>
</dbReference>
<dbReference type="RefSeq" id="XP_027608574.1">
    <property type="nucleotide sequence ID" value="XM_027752773.1"/>
</dbReference>
<reference evidence="1 2" key="1">
    <citation type="journal article" date="2018" name="Sci. Rep.">
        <title>Genome sequence of the cauliflower mushroom Sparassis crispa (Hanabiratake) and its association with beneficial usage.</title>
        <authorList>
            <person name="Kiyama R."/>
            <person name="Furutani Y."/>
            <person name="Kawaguchi K."/>
            <person name="Nakanishi T."/>
        </authorList>
    </citation>
    <scope>NUCLEOTIDE SEQUENCE [LARGE SCALE GENOMIC DNA]</scope>
</reference>
<dbReference type="AlphaFoldDB" id="A0A401G670"/>
<keyword evidence="2" id="KW-1185">Reference proteome</keyword>
<accession>A0A401G670</accession>
<gene>
    <name evidence="1" type="ORF">SCP_0105420</name>
</gene>
<sequence>MQAWSQRWESTRLILTLKLIHPGTNLRTGWQKIDVMVDDGSSAHSASTRLERVKLLAKVRHDAEKQQKRRKD</sequence>
<dbReference type="InParanoid" id="A0A401G670"/>
<evidence type="ECO:0000313" key="2">
    <source>
        <dbReference type="Proteomes" id="UP000287166"/>
    </source>
</evidence>
<name>A0A401G670_9APHY</name>
<comment type="caution">
    <text evidence="1">The sequence shown here is derived from an EMBL/GenBank/DDBJ whole genome shotgun (WGS) entry which is preliminary data.</text>
</comment>
<dbReference type="GeneID" id="38774578"/>
<proteinExistence type="predicted"/>
<organism evidence="1 2">
    <name type="scientific">Sparassis crispa</name>
    <dbReference type="NCBI Taxonomy" id="139825"/>
    <lineage>
        <taxon>Eukaryota</taxon>
        <taxon>Fungi</taxon>
        <taxon>Dikarya</taxon>
        <taxon>Basidiomycota</taxon>
        <taxon>Agaricomycotina</taxon>
        <taxon>Agaricomycetes</taxon>
        <taxon>Polyporales</taxon>
        <taxon>Sparassidaceae</taxon>
        <taxon>Sparassis</taxon>
    </lineage>
</organism>
<dbReference type="EMBL" id="BFAD01000001">
    <property type="protein sequence ID" value="GBE77661.1"/>
    <property type="molecule type" value="Genomic_DNA"/>
</dbReference>
<protein>
    <submittedName>
        <fullName evidence="1">Uncharacterized protein</fullName>
    </submittedName>
</protein>
<evidence type="ECO:0000313" key="1">
    <source>
        <dbReference type="EMBL" id="GBE77661.1"/>
    </source>
</evidence>